<protein>
    <submittedName>
        <fullName evidence="1">Uncharacterized protein</fullName>
    </submittedName>
</protein>
<evidence type="ECO:0000313" key="2">
    <source>
        <dbReference type="Proteomes" id="UP001143910"/>
    </source>
</evidence>
<proteinExistence type="predicted"/>
<sequence length="538" mass="59512">MESLALVARDAASSKAPVFLAAPNIEPFVTPSLTANLFFRVFLGIIANLVCLVPLRHLYRNGEFAAVVFILVVEVKNTFTVIMALVWRNDNMETWWPGYGLCDIQQFVYNGSAGMFAACLLAIMRNIAQQVSILRANPLTVSEKRRRNLVQALIIFPLPIVQIAFTWPLAERRYSVGTLMGCSWMPASTWPYLLFYVIADLVLSVVATIYAVIAFFRFRQVTKLASSALTSNRAALLRSNRAKRRLYLMVLSILAPFLPINITLCVLNVQALGQMRPFNVSQIHHPAPPTVPWGSVIFMPSRIIDFGSFNNGYICILTSIPIFLFFGMTKDAMNSYRVILLSCGLGRIWPGLHEEYDPDKKALQATTSVGYATQLTVDGGNTVSTQGSSRYKLSNHVTAKSTSSGDSTAGSMTNTLTRLISPRLATAISVHPSHHKALSTAASSWSRHLPRNPFPFRSRAGDLRIGSSHQLSPPISAVLETRESIFSLRGREEDQIFLHPLPSRPPKLQQLVASDCLQPHPSEALDLPNILSTVNSRN</sequence>
<name>A0ACC1N5P3_9HYPO</name>
<dbReference type="Proteomes" id="UP001143910">
    <property type="component" value="Unassembled WGS sequence"/>
</dbReference>
<evidence type="ECO:0000313" key="1">
    <source>
        <dbReference type="EMBL" id="KAJ2973941.1"/>
    </source>
</evidence>
<reference evidence="1" key="1">
    <citation type="submission" date="2022-08" db="EMBL/GenBank/DDBJ databases">
        <title>Genome Sequence of Lecanicillium fungicola.</title>
        <authorList>
            <person name="Buettner E."/>
        </authorList>
    </citation>
    <scope>NUCLEOTIDE SEQUENCE</scope>
    <source>
        <strain evidence="1">Babe33</strain>
    </source>
</reference>
<keyword evidence="2" id="KW-1185">Reference proteome</keyword>
<comment type="caution">
    <text evidence="1">The sequence shown here is derived from an EMBL/GenBank/DDBJ whole genome shotgun (WGS) entry which is preliminary data.</text>
</comment>
<organism evidence="1 2">
    <name type="scientific">Zarea fungicola</name>
    <dbReference type="NCBI Taxonomy" id="93591"/>
    <lineage>
        <taxon>Eukaryota</taxon>
        <taxon>Fungi</taxon>
        <taxon>Dikarya</taxon>
        <taxon>Ascomycota</taxon>
        <taxon>Pezizomycotina</taxon>
        <taxon>Sordariomycetes</taxon>
        <taxon>Hypocreomycetidae</taxon>
        <taxon>Hypocreales</taxon>
        <taxon>Cordycipitaceae</taxon>
        <taxon>Zarea</taxon>
    </lineage>
</organism>
<accession>A0ACC1N5P3</accession>
<dbReference type="EMBL" id="JANJQO010000896">
    <property type="protein sequence ID" value="KAJ2973941.1"/>
    <property type="molecule type" value="Genomic_DNA"/>
</dbReference>
<gene>
    <name evidence="1" type="ORF">NQ176_g6316</name>
</gene>